<proteinExistence type="inferred from homology"/>
<protein>
    <submittedName>
        <fullName evidence="4">Unannotated protein</fullName>
    </submittedName>
</protein>
<dbReference type="GO" id="GO:0046872">
    <property type="term" value="F:metal ion binding"/>
    <property type="evidence" value="ECO:0007669"/>
    <property type="project" value="InterPro"/>
</dbReference>
<dbReference type="GO" id="GO:0030001">
    <property type="term" value="P:metal ion transport"/>
    <property type="evidence" value="ECO:0007669"/>
    <property type="project" value="InterPro"/>
</dbReference>
<dbReference type="Pfam" id="PF01297">
    <property type="entry name" value="ZnuA"/>
    <property type="match status" value="1"/>
</dbReference>
<dbReference type="PROSITE" id="PS51257">
    <property type="entry name" value="PROKAR_LIPOPROTEIN"/>
    <property type="match status" value="1"/>
</dbReference>
<dbReference type="PRINTS" id="PR00690">
    <property type="entry name" value="ADHESNFAMILY"/>
</dbReference>
<dbReference type="GO" id="GO:0007155">
    <property type="term" value="P:cell adhesion"/>
    <property type="evidence" value="ECO:0007669"/>
    <property type="project" value="InterPro"/>
</dbReference>
<dbReference type="SUPFAM" id="SSF53807">
    <property type="entry name" value="Helical backbone' metal receptor"/>
    <property type="match status" value="1"/>
</dbReference>
<evidence type="ECO:0000256" key="1">
    <source>
        <dbReference type="ARBA" id="ARBA00011028"/>
    </source>
</evidence>
<evidence type="ECO:0000256" key="3">
    <source>
        <dbReference type="ARBA" id="ARBA00022729"/>
    </source>
</evidence>
<keyword evidence="3" id="KW-0732">Signal</keyword>
<dbReference type="AlphaFoldDB" id="A0A6J7LKN5"/>
<dbReference type="PANTHER" id="PTHR42953">
    <property type="entry name" value="HIGH-AFFINITY ZINC UPTAKE SYSTEM PROTEIN ZNUA-RELATED"/>
    <property type="match status" value="1"/>
</dbReference>
<dbReference type="Gene3D" id="3.40.50.1980">
    <property type="entry name" value="Nitrogenase molybdenum iron protein domain"/>
    <property type="match status" value="2"/>
</dbReference>
<dbReference type="InterPro" id="IPR006127">
    <property type="entry name" value="ZnuA-like"/>
</dbReference>
<name>A0A6J7LKN5_9ZZZZ</name>
<dbReference type="EMBL" id="CAFBNE010000163">
    <property type="protein sequence ID" value="CAB4968906.1"/>
    <property type="molecule type" value="Genomic_DNA"/>
</dbReference>
<accession>A0A6J7LKN5</accession>
<dbReference type="PANTHER" id="PTHR42953:SF3">
    <property type="entry name" value="HIGH-AFFINITY ZINC UPTAKE SYSTEM PROTEIN ZNUA"/>
    <property type="match status" value="1"/>
</dbReference>
<sequence>MTRLLIGLASASLLLAACATSTVSPASGPSGSAPAGAPDGSAVARPTIVAAFYPLEYAARAIGGDAVDIVGLTPPGGEPHDLELSAAQVAEIASADLVLYVKGYQPAVDEAVAQQAADHSLDVSAGLTLLPAEHAAGHEGEPAGEEGATDPHVWLNPLNMAGIGTAITERLSASAPDGSAAFAANNERLGSEMATLNEQFTAGLASCRSRIMVVSHEAFAYLGSAYGFTQVGISGLSPDAEPSPARMRDVADLVTREGVTTIYYETLVDPKVAKTLADETGATSAVLDPIEGLVAGSAESYPTIMASNLATLRTGQGCT</sequence>
<organism evidence="4">
    <name type="scientific">freshwater metagenome</name>
    <dbReference type="NCBI Taxonomy" id="449393"/>
    <lineage>
        <taxon>unclassified sequences</taxon>
        <taxon>metagenomes</taxon>
        <taxon>ecological metagenomes</taxon>
    </lineage>
</organism>
<keyword evidence="2" id="KW-0813">Transport</keyword>
<evidence type="ECO:0000313" key="4">
    <source>
        <dbReference type="EMBL" id="CAB4968906.1"/>
    </source>
</evidence>
<dbReference type="InterPro" id="IPR006128">
    <property type="entry name" value="Lipoprotein_PsaA-like"/>
</dbReference>
<evidence type="ECO:0000256" key="2">
    <source>
        <dbReference type="ARBA" id="ARBA00022448"/>
    </source>
</evidence>
<reference evidence="4" key="1">
    <citation type="submission" date="2020-05" db="EMBL/GenBank/DDBJ databases">
        <authorList>
            <person name="Chiriac C."/>
            <person name="Salcher M."/>
            <person name="Ghai R."/>
            <person name="Kavagutti S V."/>
        </authorList>
    </citation>
    <scope>NUCLEOTIDE SEQUENCE</scope>
</reference>
<dbReference type="InterPro" id="IPR050492">
    <property type="entry name" value="Bact_metal-bind_prot9"/>
</dbReference>
<comment type="similarity">
    <text evidence="1">Belongs to the bacterial solute-binding protein 9 family.</text>
</comment>
<gene>
    <name evidence="4" type="ORF">UFOPK3772_03157</name>
</gene>